<feature type="region of interest" description="Disordered" evidence="1">
    <location>
        <begin position="57"/>
        <end position="79"/>
    </location>
</feature>
<reference evidence="2 3" key="1">
    <citation type="submission" date="2016-06" db="EMBL/GenBank/DDBJ databases">
        <authorList>
            <person name="Kjaerup R.B."/>
            <person name="Dalgaard T.S."/>
            <person name="Juul-Madsen H.R."/>
        </authorList>
    </citation>
    <scope>NUCLEOTIDE SEQUENCE [LARGE SCALE GENOMIC DNA]</scope>
    <source>
        <strain evidence="2 3">DSM 16361</strain>
    </source>
</reference>
<sequence>MKGCDLRPGMQIGGIRSAGIFHPRFRMMRGVGALSFVSRLIAARVVTGFLRMDRGGAAAGSLGSKTRSDNSGVHATHLSETPTFIETPTQILRFVSGPWQASAGLSGVVHIGAFANVPYRKLPGGRTMRSFGCNGCE</sequence>
<organism evidence="2 3">
    <name type="scientific">Thiomonas delicata</name>
    <name type="common">Thiomonas cuprina</name>
    <dbReference type="NCBI Taxonomy" id="364030"/>
    <lineage>
        <taxon>Bacteria</taxon>
        <taxon>Pseudomonadati</taxon>
        <taxon>Pseudomonadota</taxon>
        <taxon>Betaproteobacteria</taxon>
        <taxon>Burkholderiales</taxon>
        <taxon>Thiomonas</taxon>
    </lineage>
</organism>
<protein>
    <submittedName>
        <fullName evidence="2">Uncharacterized protein</fullName>
    </submittedName>
</protein>
<proteinExistence type="predicted"/>
<accession>A0A238D3M9</accession>
<dbReference type="AlphaFoldDB" id="A0A238D3M9"/>
<evidence type="ECO:0000313" key="3">
    <source>
        <dbReference type="Proteomes" id="UP000214566"/>
    </source>
</evidence>
<dbReference type="EMBL" id="FLMQ01000055">
    <property type="protein sequence ID" value="SBP87845.1"/>
    <property type="molecule type" value="Genomic_DNA"/>
</dbReference>
<evidence type="ECO:0000256" key="1">
    <source>
        <dbReference type="SAM" id="MobiDB-lite"/>
    </source>
</evidence>
<dbReference type="Proteomes" id="UP000214566">
    <property type="component" value="Unassembled WGS sequence"/>
</dbReference>
<name>A0A238D3M9_THIDL</name>
<feature type="compositionally biased region" description="Polar residues" evidence="1">
    <location>
        <begin position="63"/>
        <end position="79"/>
    </location>
</feature>
<gene>
    <name evidence="2" type="ORF">THIARS_60558</name>
</gene>
<evidence type="ECO:0000313" key="2">
    <source>
        <dbReference type="EMBL" id="SBP87845.1"/>
    </source>
</evidence>
<keyword evidence="3" id="KW-1185">Reference proteome</keyword>